<evidence type="ECO:0000256" key="1">
    <source>
        <dbReference type="SAM" id="MobiDB-lite"/>
    </source>
</evidence>
<gene>
    <name evidence="3" type="ORF">FHS42_002263</name>
</gene>
<name>A0A7W9Q7U8_9ACTN</name>
<evidence type="ECO:0000313" key="3">
    <source>
        <dbReference type="EMBL" id="MBB5935213.1"/>
    </source>
</evidence>
<keyword evidence="2" id="KW-1133">Transmembrane helix</keyword>
<sequence length="92" mass="9407">MPRPTPAQFAYGSATVVLSTLAMLLLSEARSGMGVAVISVAGLALGLLVAVTVPIPRPAASSPARDAAGPSPLTRLPFQHSEPRPSEHSLHS</sequence>
<dbReference type="Proteomes" id="UP000588098">
    <property type="component" value="Unassembled WGS sequence"/>
</dbReference>
<evidence type="ECO:0000313" key="4">
    <source>
        <dbReference type="Proteomes" id="UP000588098"/>
    </source>
</evidence>
<keyword evidence="4" id="KW-1185">Reference proteome</keyword>
<feature type="transmembrane region" description="Helical" evidence="2">
    <location>
        <begin position="9"/>
        <end position="27"/>
    </location>
</feature>
<evidence type="ECO:0000256" key="2">
    <source>
        <dbReference type="SAM" id="Phobius"/>
    </source>
</evidence>
<reference evidence="3 4" key="1">
    <citation type="submission" date="2020-08" db="EMBL/GenBank/DDBJ databases">
        <title>Genomic Encyclopedia of Type Strains, Phase III (KMG-III): the genomes of soil and plant-associated and newly described type strains.</title>
        <authorList>
            <person name="Whitman W."/>
        </authorList>
    </citation>
    <scope>NUCLEOTIDE SEQUENCE [LARGE SCALE GENOMIC DNA]</scope>
    <source>
        <strain evidence="3 4">CECT 8305</strain>
    </source>
</reference>
<feature type="compositionally biased region" description="Low complexity" evidence="1">
    <location>
        <begin position="59"/>
        <end position="72"/>
    </location>
</feature>
<dbReference type="RefSeq" id="WP_246494463.1">
    <property type="nucleotide sequence ID" value="NZ_JACHJL010000004.1"/>
</dbReference>
<feature type="region of interest" description="Disordered" evidence="1">
    <location>
        <begin position="59"/>
        <end position="92"/>
    </location>
</feature>
<dbReference type="EMBL" id="JACHJL010000004">
    <property type="protein sequence ID" value="MBB5935213.1"/>
    <property type="molecule type" value="Genomic_DNA"/>
</dbReference>
<organism evidence="3 4">
    <name type="scientific">Streptomyces zagrosensis</name>
    <dbReference type="NCBI Taxonomy" id="1042984"/>
    <lineage>
        <taxon>Bacteria</taxon>
        <taxon>Bacillati</taxon>
        <taxon>Actinomycetota</taxon>
        <taxon>Actinomycetes</taxon>
        <taxon>Kitasatosporales</taxon>
        <taxon>Streptomycetaceae</taxon>
        <taxon>Streptomyces</taxon>
    </lineage>
</organism>
<protein>
    <submittedName>
        <fullName evidence="3">Uncharacterized protein</fullName>
    </submittedName>
</protein>
<dbReference type="AlphaFoldDB" id="A0A7W9Q7U8"/>
<accession>A0A7W9Q7U8</accession>
<feature type="compositionally biased region" description="Basic and acidic residues" evidence="1">
    <location>
        <begin position="81"/>
        <end position="92"/>
    </location>
</feature>
<keyword evidence="2" id="KW-0472">Membrane</keyword>
<keyword evidence="2" id="KW-0812">Transmembrane</keyword>
<feature type="transmembrane region" description="Helical" evidence="2">
    <location>
        <begin position="33"/>
        <end position="55"/>
    </location>
</feature>
<proteinExistence type="predicted"/>
<comment type="caution">
    <text evidence="3">The sequence shown here is derived from an EMBL/GenBank/DDBJ whole genome shotgun (WGS) entry which is preliminary data.</text>
</comment>